<geneLocation type="plasmid" evidence="2 3">
    <name>unnamed2</name>
</geneLocation>
<feature type="chain" id="PRO_5046017593" description="Thiol:disulfide interchange protein" evidence="1">
    <location>
        <begin position="28"/>
        <end position="248"/>
    </location>
</feature>
<keyword evidence="2" id="KW-0614">Plasmid</keyword>
<reference evidence="2 3" key="1">
    <citation type="submission" date="2024-04" db="EMBL/GenBank/DDBJ databases">
        <title>Marinobacter sp. SBY-1.</title>
        <authorList>
            <person name="Pan C."/>
        </authorList>
    </citation>
    <scope>NUCLEOTIDE SEQUENCE [LARGE SCALE GENOMIC DNA]</scope>
    <source>
        <strain evidence="2 3">SBY-1</strain>
        <plasmid evidence="2 3">unnamed2</plasmid>
    </source>
</reference>
<sequence>MKTFKFKHIALIAAITASMGLSTVACASSKESVEIPVKGGLFIHKLDDGQTVLMSGDGRFVMPGRFVDRDNGTEIVASVDQAKALYGLSAAENRAKQQLENSEVIDEIVQSEMFKYQVGEQDGTKEEVVVFIDPLCPYCHQVLKMQPELTDNYVFVNVVIPLLGPRSDSYVSQLSCVEPDKLNETILSRNMNPEVTETCRDKEEALARRAANTMGIGSVPVTLSKTGGRQVGAFRSVEQFKAFLEGRG</sequence>
<gene>
    <name evidence="2" type="ORF">AAGT77_20455</name>
</gene>
<dbReference type="InterPro" id="IPR036249">
    <property type="entry name" value="Thioredoxin-like_sf"/>
</dbReference>
<organism evidence="2 3">
    <name type="scientific">Marinobacter alkaliphilus</name>
    <dbReference type="NCBI Taxonomy" id="254719"/>
    <lineage>
        <taxon>Bacteria</taxon>
        <taxon>Pseudomonadati</taxon>
        <taxon>Pseudomonadota</taxon>
        <taxon>Gammaproteobacteria</taxon>
        <taxon>Pseudomonadales</taxon>
        <taxon>Marinobacteraceae</taxon>
        <taxon>Marinobacter</taxon>
    </lineage>
</organism>
<keyword evidence="3" id="KW-1185">Reference proteome</keyword>
<feature type="signal peptide" evidence="1">
    <location>
        <begin position="1"/>
        <end position="27"/>
    </location>
</feature>
<keyword evidence="1" id="KW-0732">Signal</keyword>
<dbReference type="Proteomes" id="UP001445268">
    <property type="component" value="Plasmid unnamed2"/>
</dbReference>
<dbReference type="EMBL" id="CP152382">
    <property type="protein sequence ID" value="XAF56128.1"/>
    <property type="molecule type" value="Genomic_DNA"/>
</dbReference>
<evidence type="ECO:0000313" key="3">
    <source>
        <dbReference type="Proteomes" id="UP001445268"/>
    </source>
</evidence>
<name>A0ABZ3EA93_9GAMM</name>
<protein>
    <recommendedName>
        <fullName evidence="4">Thiol:disulfide interchange protein</fullName>
    </recommendedName>
</protein>
<accession>A0ABZ3EA93</accession>
<dbReference type="SUPFAM" id="SSF52833">
    <property type="entry name" value="Thioredoxin-like"/>
    <property type="match status" value="1"/>
</dbReference>
<evidence type="ECO:0000313" key="2">
    <source>
        <dbReference type="EMBL" id="XAF56128.1"/>
    </source>
</evidence>
<dbReference type="RefSeq" id="WP_342632676.1">
    <property type="nucleotide sequence ID" value="NZ_CP152382.1"/>
</dbReference>
<evidence type="ECO:0000256" key="1">
    <source>
        <dbReference type="SAM" id="SignalP"/>
    </source>
</evidence>
<proteinExistence type="predicted"/>
<evidence type="ECO:0008006" key="4">
    <source>
        <dbReference type="Google" id="ProtNLM"/>
    </source>
</evidence>
<dbReference type="Gene3D" id="3.40.30.10">
    <property type="entry name" value="Glutaredoxin"/>
    <property type="match status" value="1"/>
</dbReference>
<dbReference type="PROSITE" id="PS51257">
    <property type="entry name" value="PROKAR_LIPOPROTEIN"/>
    <property type="match status" value="1"/>
</dbReference>